<dbReference type="PANTHER" id="PTHR11994">
    <property type="entry name" value="60S RIBOSOMAL PROTEIN L11-RELATED"/>
    <property type="match status" value="1"/>
</dbReference>
<dbReference type="GO" id="GO:0003735">
    <property type="term" value="F:structural constituent of ribosome"/>
    <property type="evidence" value="ECO:0007669"/>
    <property type="project" value="InterPro"/>
</dbReference>
<keyword evidence="2 5" id="KW-0689">Ribosomal protein</keyword>
<dbReference type="GO" id="GO:0005840">
    <property type="term" value="C:ribosome"/>
    <property type="evidence" value="ECO:0007669"/>
    <property type="project" value="UniProtKB-KW"/>
</dbReference>
<feature type="domain" description="Large ribosomal subunit protein uL5 N-terminal" evidence="7">
    <location>
        <begin position="27"/>
        <end position="83"/>
    </location>
</feature>
<comment type="subunit">
    <text evidence="5">Part of the 50S ribosomal subunit; part of the 5S rRNA/L5/L18/L25 subcomplex. Contacts the 5S rRNA and the P site tRNA. Forms a bridge to the 30S subunit in the 70S ribosome.</text>
</comment>
<dbReference type="Gene3D" id="3.30.1440.10">
    <property type="match status" value="1"/>
</dbReference>
<protein>
    <recommendedName>
        <fullName evidence="4 5">Large ribosomal subunit protein uL5</fullName>
    </recommendedName>
</protein>
<dbReference type="GO" id="GO:0000049">
    <property type="term" value="F:tRNA binding"/>
    <property type="evidence" value="ECO:0007669"/>
    <property type="project" value="UniProtKB-UniRule"/>
</dbReference>
<dbReference type="EMBL" id="DSGB01000007">
    <property type="protein sequence ID" value="HER97325.1"/>
    <property type="molecule type" value="Genomic_DNA"/>
</dbReference>
<keyword evidence="5" id="KW-0820">tRNA-binding</keyword>
<dbReference type="FunFam" id="3.30.1440.10:FF:000001">
    <property type="entry name" value="50S ribosomal protein L5"/>
    <property type="match status" value="1"/>
</dbReference>
<comment type="function">
    <text evidence="5">This is 1 of the proteins that bind and probably mediate the attachment of the 5S RNA into the large ribosomal subunit, where it forms part of the central protuberance. In the 70S ribosome it contacts protein S13 of the 30S subunit (bridge B1b), connecting the 2 subunits; this bridge is implicated in subunit movement. Contacts the P site tRNA; the 5S rRNA and some of its associated proteins might help stabilize positioning of ribosome-bound tRNAs.</text>
</comment>
<reference evidence="9" key="1">
    <citation type="journal article" date="2020" name="mSystems">
        <title>Genome- and Community-Level Interaction Insights into Carbon Utilization and Element Cycling Functions of Hydrothermarchaeota in Hydrothermal Sediment.</title>
        <authorList>
            <person name="Zhou Z."/>
            <person name="Liu Y."/>
            <person name="Xu W."/>
            <person name="Pan J."/>
            <person name="Luo Z.H."/>
            <person name="Li M."/>
        </authorList>
    </citation>
    <scope>NUCLEOTIDE SEQUENCE [LARGE SCALE GENOMIC DNA]</scope>
    <source>
        <strain evidence="9">SpSt-143</strain>
    </source>
</reference>
<keyword evidence="5" id="KW-0699">rRNA-binding</keyword>
<feature type="domain" description="Large ribosomal subunit protein uL5 C-terminal" evidence="8">
    <location>
        <begin position="87"/>
        <end position="180"/>
    </location>
</feature>
<evidence type="ECO:0000259" key="8">
    <source>
        <dbReference type="Pfam" id="PF00673"/>
    </source>
</evidence>
<dbReference type="InterPro" id="IPR031310">
    <property type="entry name" value="Ribosomal_uL5_N"/>
</dbReference>
<dbReference type="HAMAP" id="MF_01333_B">
    <property type="entry name" value="Ribosomal_uL5_B"/>
    <property type="match status" value="1"/>
</dbReference>
<dbReference type="InterPro" id="IPR022803">
    <property type="entry name" value="Ribosomal_uL5_dom_sf"/>
</dbReference>
<dbReference type="InterPro" id="IPR031309">
    <property type="entry name" value="Ribosomal_uL5_C"/>
</dbReference>
<evidence type="ECO:0000256" key="4">
    <source>
        <dbReference type="ARBA" id="ARBA00035245"/>
    </source>
</evidence>
<evidence type="ECO:0000259" key="7">
    <source>
        <dbReference type="Pfam" id="PF00281"/>
    </source>
</evidence>
<gene>
    <name evidence="5" type="primary">rplE</name>
    <name evidence="9" type="ORF">ENO59_12610</name>
</gene>
<dbReference type="SUPFAM" id="SSF55282">
    <property type="entry name" value="RL5-like"/>
    <property type="match status" value="1"/>
</dbReference>
<sequence>MTYIPRLKQRYREEVVPALMQQFGYRNVMEVPRLVKICVNKGVGEAAQNKKLLDDAIAEIRLITGQHPVVRRARKSISNFKIRKGMPVGVSVTLRGDRMYEFFDRLVTLALPRTRDFRGVSDRSFDGRGNYTLGIAEQIIFPEIDVDKVDRISGFDITFVTTAKTDEEAYALLKLLGMPFVRREEPQAKAA</sequence>
<name>A0A7V2F8J4_RHOMR</name>
<evidence type="ECO:0000256" key="1">
    <source>
        <dbReference type="ARBA" id="ARBA00008553"/>
    </source>
</evidence>
<dbReference type="GO" id="GO:0019843">
    <property type="term" value="F:rRNA binding"/>
    <property type="evidence" value="ECO:0007669"/>
    <property type="project" value="UniProtKB-UniRule"/>
</dbReference>
<dbReference type="NCBIfam" id="NF000585">
    <property type="entry name" value="PRK00010.1"/>
    <property type="match status" value="1"/>
</dbReference>
<evidence type="ECO:0000256" key="3">
    <source>
        <dbReference type="ARBA" id="ARBA00023274"/>
    </source>
</evidence>
<dbReference type="GO" id="GO:0006412">
    <property type="term" value="P:translation"/>
    <property type="evidence" value="ECO:0007669"/>
    <property type="project" value="UniProtKB-UniRule"/>
</dbReference>
<dbReference type="InterPro" id="IPR002132">
    <property type="entry name" value="Ribosomal_uL5"/>
</dbReference>
<dbReference type="InterPro" id="IPR020930">
    <property type="entry name" value="Ribosomal_uL5_bac-type"/>
</dbReference>
<dbReference type="GO" id="GO:1990904">
    <property type="term" value="C:ribonucleoprotein complex"/>
    <property type="evidence" value="ECO:0007669"/>
    <property type="project" value="UniProtKB-KW"/>
</dbReference>
<keyword evidence="5" id="KW-0694">RNA-binding</keyword>
<keyword evidence="3 5" id="KW-0687">Ribonucleoprotein</keyword>
<evidence type="ECO:0000256" key="2">
    <source>
        <dbReference type="ARBA" id="ARBA00022980"/>
    </source>
</evidence>
<dbReference type="Pfam" id="PF00281">
    <property type="entry name" value="Ribosomal_L5"/>
    <property type="match status" value="1"/>
</dbReference>
<accession>A0A7V2F8J4</accession>
<evidence type="ECO:0000256" key="6">
    <source>
        <dbReference type="RuleBase" id="RU003930"/>
    </source>
</evidence>
<dbReference type="PIRSF" id="PIRSF002161">
    <property type="entry name" value="Ribosomal_L5"/>
    <property type="match status" value="1"/>
</dbReference>
<comment type="caution">
    <text evidence="9">The sequence shown here is derived from an EMBL/GenBank/DDBJ whole genome shotgun (WGS) entry which is preliminary data.</text>
</comment>
<proteinExistence type="inferred from homology"/>
<dbReference type="Pfam" id="PF00673">
    <property type="entry name" value="Ribosomal_L5_C"/>
    <property type="match status" value="1"/>
</dbReference>
<evidence type="ECO:0000313" key="9">
    <source>
        <dbReference type="EMBL" id="HER97325.1"/>
    </source>
</evidence>
<dbReference type="AlphaFoldDB" id="A0A7V2F8J4"/>
<evidence type="ECO:0000256" key="5">
    <source>
        <dbReference type="HAMAP-Rule" id="MF_01333"/>
    </source>
</evidence>
<comment type="similarity">
    <text evidence="1 5 6">Belongs to the universal ribosomal protein uL5 family.</text>
</comment>
<organism evidence="9">
    <name type="scientific">Rhodothermus marinus</name>
    <name type="common">Rhodothermus obamensis</name>
    <dbReference type="NCBI Taxonomy" id="29549"/>
    <lineage>
        <taxon>Bacteria</taxon>
        <taxon>Pseudomonadati</taxon>
        <taxon>Rhodothermota</taxon>
        <taxon>Rhodothermia</taxon>
        <taxon>Rhodothermales</taxon>
        <taxon>Rhodothermaceae</taxon>
        <taxon>Rhodothermus</taxon>
    </lineage>
</organism>